<sequence length="76" mass="8095">MASGETVVQCSCGFEAGFDRLRDAREALAVHEDAGHEADWHIETVADGVELAGADAGVCGRPECTNEDSPLYRDDV</sequence>
<proteinExistence type="predicted"/>
<name>A0A1I0QUE1_9EURY</name>
<evidence type="ECO:0000313" key="1">
    <source>
        <dbReference type="EMBL" id="SEW31232.1"/>
    </source>
</evidence>
<dbReference type="RefSeq" id="WP_089670283.1">
    <property type="nucleotide sequence ID" value="NZ_FOJA01000001.1"/>
</dbReference>
<dbReference type="InterPro" id="IPR055964">
    <property type="entry name" value="DUF7542"/>
</dbReference>
<accession>A0A1I0QUE1</accession>
<dbReference type="EMBL" id="FOJA01000001">
    <property type="protein sequence ID" value="SEW31232.1"/>
    <property type="molecule type" value="Genomic_DNA"/>
</dbReference>
<keyword evidence="2" id="KW-1185">Reference proteome</keyword>
<gene>
    <name evidence="1" type="ORF">SAMN04487945_3008</name>
</gene>
<protein>
    <submittedName>
        <fullName evidence="1">Uncharacterized protein</fullName>
    </submittedName>
</protein>
<dbReference type="AlphaFoldDB" id="A0A1I0QUE1"/>
<organism evidence="1 2">
    <name type="scientific">Halobacterium jilantaiense</name>
    <dbReference type="NCBI Taxonomy" id="355548"/>
    <lineage>
        <taxon>Archaea</taxon>
        <taxon>Methanobacteriati</taxon>
        <taxon>Methanobacteriota</taxon>
        <taxon>Stenosarchaea group</taxon>
        <taxon>Halobacteria</taxon>
        <taxon>Halobacteriales</taxon>
        <taxon>Halobacteriaceae</taxon>
        <taxon>Halobacterium</taxon>
    </lineage>
</organism>
<reference evidence="1 2" key="1">
    <citation type="submission" date="2016-10" db="EMBL/GenBank/DDBJ databases">
        <authorList>
            <person name="de Groot N.N."/>
        </authorList>
    </citation>
    <scope>NUCLEOTIDE SEQUENCE [LARGE SCALE GENOMIC DNA]</scope>
    <source>
        <strain evidence="1 2">CGMCC 1.5337</strain>
    </source>
</reference>
<dbReference type="Proteomes" id="UP000198518">
    <property type="component" value="Unassembled WGS sequence"/>
</dbReference>
<evidence type="ECO:0000313" key="2">
    <source>
        <dbReference type="Proteomes" id="UP000198518"/>
    </source>
</evidence>
<dbReference type="Pfam" id="PF24398">
    <property type="entry name" value="DUF7542"/>
    <property type="match status" value="1"/>
</dbReference>
<dbReference type="OrthoDB" id="200060at2157"/>